<dbReference type="RefSeq" id="XP_035323481.1">
    <property type="nucleotide sequence ID" value="XM_035465644.1"/>
</dbReference>
<organism evidence="8 9">
    <name type="scientific">Geosmithia morbida</name>
    <dbReference type="NCBI Taxonomy" id="1094350"/>
    <lineage>
        <taxon>Eukaryota</taxon>
        <taxon>Fungi</taxon>
        <taxon>Dikarya</taxon>
        <taxon>Ascomycota</taxon>
        <taxon>Pezizomycotina</taxon>
        <taxon>Sordariomycetes</taxon>
        <taxon>Hypocreomycetidae</taxon>
        <taxon>Hypocreales</taxon>
        <taxon>Bionectriaceae</taxon>
        <taxon>Geosmithia</taxon>
    </lineage>
</organism>
<gene>
    <name evidence="8" type="ORF">GMORB2_3668</name>
</gene>
<dbReference type="GO" id="GO:0000981">
    <property type="term" value="F:DNA-binding transcription factor activity, RNA polymerase II-specific"/>
    <property type="evidence" value="ECO:0007669"/>
    <property type="project" value="InterPro"/>
</dbReference>
<dbReference type="InterPro" id="IPR001138">
    <property type="entry name" value="Zn2Cys6_DnaBD"/>
</dbReference>
<keyword evidence="6" id="KW-0472">Membrane</keyword>
<keyword evidence="6" id="KW-0812">Transmembrane</keyword>
<dbReference type="GO" id="GO:0000978">
    <property type="term" value="F:RNA polymerase II cis-regulatory region sequence-specific DNA binding"/>
    <property type="evidence" value="ECO:0007669"/>
    <property type="project" value="TreeGrafter"/>
</dbReference>
<feature type="transmembrane region" description="Helical" evidence="6">
    <location>
        <begin position="532"/>
        <end position="551"/>
    </location>
</feature>
<keyword evidence="1" id="KW-0479">Metal-binding</keyword>
<dbReference type="PROSITE" id="PS50048">
    <property type="entry name" value="ZN2_CY6_FUNGAL_2"/>
    <property type="match status" value="1"/>
</dbReference>
<dbReference type="InterPro" id="IPR051127">
    <property type="entry name" value="Fungal_SecMet_Regulators"/>
</dbReference>
<evidence type="ECO:0000256" key="4">
    <source>
        <dbReference type="ARBA" id="ARBA00023242"/>
    </source>
</evidence>
<evidence type="ECO:0000256" key="5">
    <source>
        <dbReference type="SAM" id="MobiDB-lite"/>
    </source>
</evidence>
<dbReference type="PANTHER" id="PTHR47424:SF9">
    <property type="entry name" value="TAH-2"/>
    <property type="match status" value="1"/>
</dbReference>
<accession>A0A9P4Z1C5</accession>
<dbReference type="SMART" id="SM00066">
    <property type="entry name" value="GAL4"/>
    <property type="match status" value="1"/>
</dbReference>
<evidence type="ECO:0000259" key="7">
    <source>
        <dbReference type="PROSITE" id="PS50048"/>
    </source>
</evidence>
<dbReference type="CDD" id="cd12148">
    <property type="entry name" value="fungal_TF_MHR"/>
    <property type="match status" value="1"/>
</dbReference>
<dbReference type="Pfam" id="PF04082">
    <property type="entry name" value="Fungal_trans"/>
    <property type="match status" value="1"/>
</dbReference>
<dbReference type="GeneID" id="55969896"/>
<dbReference type="GO" id="GO:0008270">
    <property type="term" value="F:zinc ion binding"/>
    <property type="evidence" value="ECO:0007669"/>
    <property type="project" value="InterPro"/>
</dbReference>
<dbReference type="Gene3D" id="4.10.240.10">
    <property type="entry name" value="Zn(2)-C6 fungal-type DNA-binding domain"/>
    <property type="match status" value="1"/>
</dbReference>
<feature type="compositionally biased region" description="Basic and acidic residues" evidence="5">
    <location>
        <begin position="86"/>
        <end position="99"/>
    </location>
</feature>
<dbReference type="AlphaFoldDB" id="A0A9P4Z1C5"/>
<evidence type="ECO:0000256" key="1">
    <source>
        <dbReference type="ARBA" id="ARBA00022723"/>
    </source>
</evidence>
<keyword evidence="9" id="KW-1185">Reference proteome</keyword>
<dbReference type="CDD" id="cd00067">
    <property type="entry name" value="GAL4"/>
    <property type="match status" value="1"/>
</dbReference>
<feature type="region of interest" description="Disordered" evidence="5">
    <location>
        <begin position="628"/>
        <end position="655"/>
    </location>
</feature>
<dbReference type="SUPFAM" id="SSF57701">
    <property type="entry name" value="Zn2/Cys6 DNA-binding domain"/>
    <property type="match status" value="1"/>
</dbReference>
<keyword evidence="3" id="KW-0804">Transcription</keyword>
<dbReference type="Proteomes" id="UP000749293">
    <property type="component" value="Unassembled WGS sequence"/>
</dbReference>
<feature type="compositionally biased region" description="Polar residues" evidence="5">
    <location>
        <begin position="638"/>
        <end position="650"/>
    </location>
</feature>
<dbReference type="SMART" id="SM00906">
    <property type="entry name" value="Fungal_trans"/>
    <property type="match status" value="1"/>
</dbReference>
<dbReference type="OrthoDB" id="2351791at2759"/>
<name>A0A9P4Z1C5_9HYPO</name>
<keyword evidence="4" id="KW-0539">Nucleus</keyword>
<dbReference type="GO" id="GO:0000435">
    <property type="term" value="P:positive regulation of transcription from RNA polymerase II promoter by galactose"/>
    <property type="evidence" value="ECO:0007669"/>
    <property type="project" value="TreeGrafter"/>
</dbReference>
<evidence type="ECO:0000313" key="9">
    <source>
        <dbReference type="Proteomes" id="UP000749293"/>
    </source>
</evidence>
<dbReference type="Pfam" id="PF00172">
    <property type="entry name" value="Zn_clus"/>
    <property type="match status" value="1"/>
</dbReference>
<feature type="non-terminal residue" evidence="8">
    <location>
        <position position="727"/>
    </location>
</feature>
<dbReference type="EMBL" id="JAANYQ010000003">
    <property type="protein sequence ID" value="KAF4124829.1"/>
    <property type="molecule type" value="Genomic_DNA"/>
</dbReference>
<feature type="domain" description="Zn(2)-C6 fungal-type" evidence="7">
    <location>
        <begin position="24"/>
        <end position="55"/>
    </location>
</feature>
<dbReference type="InterPro" id="IPR007219">
    <property type="entry name" value="XnlR_reg_dom"/>
</dbReference>
<dbReference type="GO" id="GO:0005634">
    <property type="term" value="C:nucleus"/>
    <property type="evidence" value="ECO:0007669"/>
    <property type="project" value="TreeGrafter"/>
</dbReference>
<evidence type="ECO:0000256" key="3">
    <source>
        <dbReference type="ARBA" id="ARBA00023163"/>
    </source>
</evidence>
<evidence type="ECO:0000256" key="6">
    <source>
        <dbReference type="SAM" id="Phobius"/>
    </source>
</evidence>
<sequence length="727" mass="79936">MERRQQLDTADSPGRPIRSRTSNACDGCKKRKVKCDGNQPCSYCARRQRPHTCKYTAPSRIRQRRSRSVAAAPSPAGNARGPSPLHPEERRGTGSHGRDAATPSPPLSSHGRPRRSSAMMESAEDDTEVPREARLLCDAQGKLIFIGDCAPLSFFQSVRQLVNSRVGQTAFAPETSRYSVLENAPSSQQISAAPPDPPDVRAAHVSSHVASYVSATSGMLDLFDNEPRLTDNLVLWANLRDKPRNLTSAINYLILAIGCQTDDEPTSQVYFEYAKAQAFASLSDSLGVETVQAFVLVTVYMLCSCQINSSFLVFGVSVRAAYSIGVHRTEVNARFGPEIHRQRDRLWKSLRVIDLFLSTSMGRPPATSDVDCTVPYRHSSPDNDGGSDGGTFDLLNASVQILLITEGIVLEIFSRKRVSLQRTDGISLRLRQWSADWLRRLSDVVSQPCRHPRHEVAGACQVLSSYYYAVMLVSRPFLMYEVFRRLGDGPANTMASGKSKLADACIDAASLMVDPIIDLIKQGALDGRRPIIVSWLFAASLVLGLGLLSGFGRTLENHTQMSIQALEHFARTDAHARQYSLIAQSLLTTALEHLEKRELQQRLKRTETSSQLFGLIPQGGSRRTTIAASPVHQRHHQSSVLSPTGTTDSPFSALPSDRPPFLLHNHHQNMAARLSDMDSPAYLGLNDSLAVQDGTFWNMYQGTNEGDALNLFPLLDSGGAIDLAHYL</sequence>
<dbReference type="GO" id="GO:0006351">
    <property type="term" value="P:DNA-templated transcription"/>
    <property type="evidence" value="ECO:0007669"/>
    <property type="project" value="InterPro"/>
</dbReference>
<reference evidence="8" key="1">
    <citation type="submission" date="2020-03" db="EMBL/GenBank/DDBJ databases">
        <title>Site-based positive gene gene selection in Geosmithia morbida across the United States reveals a broad range of putative effectors and factors for local host and environmental adapation.</title>
        <authorList>
            <person name="Onufrak A."/>
            <person name="Murdoch R.W."/>
            <person name="Gazis R."/>
            <person name="Huff M."/>
            <person name="Staton M."/>
            <person name="Klingeman W."/>
            <person name="Hadziabdic D."/>
        </authorList>
    </citation>
    <scope>NUCLEOTIDE SEQUENCE</scope>
    <source>
        <strain evidence="8">1262</strain>
    </source>
</reference>
<keyword evidence="2" id="KW-0805">Transcription regulation</keyword>
<protein>
    <submittedName>
        <fullName evidence="8">Fungal trans</fullName>
    </submittedName>
</protein>
<dbReference type="PANTHER" id="PTHR47424">
    <property type="entry name" value="REGULATORY PROTEIN GAL4"/>
    <property type="match status" value="1"/>
</dbReference>
<evidence type="ECO:0000256" key="2">
    <source>
        <dbReference type="ARBA" id="ARBA00023015"/>
    </source>
</evidence>
<evidence type="ECO:0000313" key="8">
    <source>
        <dbReference type="EMBL" id="KAF4124829.1"/>
    </source>
</evidence>
<proteinExistence type="predicted"/>
<comment type="caution">
    <text evidence="8">The sequence shown here is derived from an EMBL/GenBank/DDBJ whole genome shotgun (WGS) entry which is preliminary data.</text>
</comment>
<keyword evidence="6" id="KW-1133">Transmembrane helix</keyword>
<feature type="region of interest" description="Disordered" evidence="5">
    <location>
        <begin position="1"/>
        <end position="129"/>
    </location>
</feature>
<dbReference type="PROSITE" id="PS00463">
    <property type="entry name" value="ZN2_CY6_FUNGAL_1"/>
    <property type="match status" value="1"/>
</dbReference>
<dbReference type="InterPro" id="IPR036864">
    <property type="entry name" value="Zn2-C6_fun-type_DNA-bd_sf"/>
</dbReference>